<dbReference type="InterPro" id="IPR015330">
    <property type="entry name" value="DNA_primase/pol_bifunc_N"/>
</dbReference>
<name>A0A6G9Y0V1_NOCBR</name>
<dbReference type="AlphaFoldDB" id="A0A6G9Y0V1"/>
<dbReference type="SMART" id="SM00943">
    <property type="entry name" value="Prim-Pol"/>
    <property type="match status" value="1"/>
</dbReference>
<feature type="domain" description="DNA primase/polymerase bifunctional N-terminal" evidence="1">
    <location>
        <begin position="25"/>
        <end position="214"/>
    </location>
</feature>
<evidence type="ECO:0000313" key="2">
    <source>
        <dbReference type="EMBL" id="QIS06794.1"/>
    </source>
</evidence>
<accession>A0A6G9Y0V1</accession>
<gene>
    <name evidence="2" type="ORF">F5X71_34795</name>
</gene>
<organism evidence="2 3">
    <name type="scientific">Nocardia brasiliensis</name>
    <dbReference type="NCBI Taxonomy" id="37326"/>
    <lineage>
        <taxon>Bacteria</taxon>
        <taxon>Bacillati</taxon>
        <taxon>Actinomycetota</taxon>
        <taxon>Actinomycetes</taxon>
        <taxon>Mycobacteriales</taxon>
        <taxon>Nocardiaceae</taxon>
        <taxon>Nocardia</taxon>
    </lineage>
</organism>
<reference evidence="2 3" key="1">
    <citation type="journal article" date="2019" name="ACS Chem. Biol.">
        <title>Identification and Mobilization of a Cryptic Antibiotic Biosynthesis Gene Locus from a Human-Pathogenic Nocardia Isolate.</title>
        <authorList>
            <person name="Herisse M."/>
            <person name="Ishida K."/>
            <person name="Porter J.L."/>
            <person name="Howden B."/>
            <person name="Hertweck C."/>
            <person name="Stinear T.P."/>
            <person name="Pidot S.J."/>
        </authorList>
    </citation>
    <scope>NUCLEOTIDE SEQUENCE [LARGE SCALE GENOMIC DNA]</scope>
    <source>
        <strain evidence="2 3">AUSMDU00024985</strain>
    </source>
</reference>
<evidence type="ECO:0000313" key="3">
    <source>
        <dbReference type="Proteomes" id="UP000501705"/>
    </source>
</evidence>
<protein>
    <recommendedName>
        <fullName evidence="1">DNA primase/polymerase bifunctional N-terminal domain-containing protein</fullName>
    </recommendedName>
</protein>
<proteinExistence type="predicted"/>
<dbReference type="Proteomes" id="UP000501705">
    <property type="component" value="Chromosome"/>
</dbReference>
<dbReference type="EMBL" id="CP046171">
    <property type="protein sequence ID" value="QIS06794.1"/>
    <property type="molecule type" value="Genomic_DNA"/>
</dbReference>
<dbReference type="SUPFAM" id="SSF56747">
    <property type="entry name" value="Prim-pol domain"/>
    <property type="match status" value="1"/>
</dbReference>
<dbReference type="Pfam" id="PF09250">
    <property type="entry name" value="Prim-Pol"/>
    <property type="match status" value="1"/>
</dbReference>
<sequence>MHRHQCPQSAAEASRAMTGPYATAALGLWDAGWHGVLPLPPGKKASPPEGYTGYSGAYPKYPDVYSWTEQHADGNIALRMPDDVIGIDVDAYGTKTGGATYSHAVRDWGVLPRTWMSTARTDGISGIRFYRVPPGTRLVTQITFPAANLAHIEIIQWFHRYAVVSPSIHPDTGKPYRWCDPDGFWADEPPSVDEFPALPARWVQELAAPAEAPLADVDVAAVLAALPAGPMNVVVTARLERAMTDLRSLGAGSRHDTTTQHVLALLRMAEQGRGGVAEALTALGQEFVRVVGADRGEGPARAEYVRMVTGPRGHQMIAATPTIDIATISGVAEEQRHIPGAATERRPVEPSPVAEPTTEPLDEFWGCRASLRTIRQFAFARMCSPWSVLGVVMARLITTVPPWITLPPLIGGRGSLNLFVALVGPSGGGKGASESAATDLFPAPVHVAPIGSGEGLAHQYAHIEKRVVTWDRCAVLFSESEIDTLAGIGSRTGSTLMGKLRNAFSGEEIGFSYADASRRITLGKHAYRMCFVLGVQPSKAGPLISDAGGGTPQRFVWLPTTDPGISVDRPPEPCSLPEGPVWGAYSRSVAIPKSAELAITENHVLRGRGDGHALDGHSLFVREKVALALAALDGRTDIGEDDWHLSGIVMEVSDRTREMVTAELRRAAREANAERGRELGEQRAVADAVAEAEKVSRVASWTVAKLTEFGGRAGWPRLHRRLASRDRDYLEGALLQLAEEGRIVITEEREICLYEASGSNGFDQPKAGI</sequence>
<evidence type="ECO:0000259" key="1">
    <source>
        <dbReference type="SMART" id="SM00943"/>
    </source>
</evidence>